<accession>A0A511DQU4</accession>
<keyword evidence="1" id="KW-0472">Membrane</keyword>
<dbReference type="OrthoDB" id="2327112at2"/>
<evidence type="ECO:0000256" key="1">
    <source>
        <dbReference type="SAM" id="Phobius"/>
    </source>
</evidence>
<name>A0A511DQU4_LENKE</name>
<keyword evidence="1" id="KW-1133">Transmembrane helix</keyword>
<dbReference type="STRING" id="1423764.FC95_GL001880"/>
<gene>
    <name evidence="2" type="ORF">LKE01_00300</name>
</gene>
<sequence>MSHLKMVRSVHRIQKYRSKNDKYKNGSLTVVAVIFVGVLLSCLIFQLAAYKQELGSIQQITEQERMMRQRVVQAKHHKHVHFKRTSGHE</sequence>
<organism evidence="2 3">
    <name type="scientific">Lentilactobacillus kefiri</name>
    <name type="common">Lactobacillus kefiri</name>
    <dbReference type="NCBI Taxonomy" id="33962"/>
    <lineage>
        <taxon>Bacteria</taxon>
        <taxon>Bacillati</taxon>
        <taxon>Bacillota</taxon>
        <taxon>Bacilli</taxon>
        <taxon>Lactobacillales</taxon>
        <taxon>Lactobacillaceae</taxon>
        <taxon>Lentilactobacillus</taxon>
    </lineage>
</organism>
<dbReference type="RefSeq" id="WP_056982562.1">
    <property type="nucleotide sequence ID" value="NZ_BJVK01000001.1"/>
</dbReference>
<dbReference type="AlphaFoldDB" id="A0A511DQU4"/>
<comment type="caution">
    <text evidence="2">The sequence shown here is derived from an EMBL/GenBank/DDBJ whole genome shotgun (WGS) entry which is preliminary data.</text>
</comment>
<reference evidence="2" key="1">
    <citation type="submission" date="2019-07" db="EMBL/GenBank/DDBJ databases">
        <title>Whole genome shotgun sequence of Lactobacillus kefiri NBRC 15888.</title>
        <authorList>
            <person name="Hosoyama A."/>
            <person name="Uohara A."/>
            <person name="Ohji S."/>
            <person name="Ichikawa N."/>
        </authorList>
    </citation>
    <scope>NUCLEOTIDE SEQUENCE [LARGE SCALE GENOMIC DNA]</scope>
    <source>
        <strain evidence="2">NBRC 15888</strain>
    </source>
</reference>
<keyword evidence="3" id="KW-1185">Reference proteome</keyword>
<dbReference type="Proteomes" id="UP000321893">
    <property type="component" value="Unassembled WGS sequence"/>
</dbReference>
<evidence type="ECO:0000313" key="3">
    <source>
        <dbReference type="Proteomes" id="UP000321893"/>
    </source>
</evidence>
<evidence type="ECO:0000313" key="2">
    <source>
        <dbReference type="EMBL" id="GEL27210.1"/>
    </source>
</evidence>
<proteinExistence type="predicted"/>
<feature type="transmembrane region" description="Helical" evidence="1">
    <location>
        <begin position="28"/>
        <end position="50"/>
    </location>
</feature>
<protein>
    <submittedName>
        <fullName evidence="2">Uncharacterized protein</fullName>
    </submittedName>
</protein>
<dbReference type="EMBL" id="BJVK01000001">
    <property type="protein sequence ID" value="GEL27210.1"/>
    <property type="molecule type" value="Genomic_DNA"/>
</dbReference>
<keyword evidence="1" id="KW-0812">Transmembrane</keyword>